<proteinExistence type="predicted"/>
<organism evidence="2 3">
    <name type="scientific">Kurthia gibsonii</name>
    <dbReference type="NCBI Taxonomy" id="33946"/>
    <lineage>
        <taxon>Bacteria</taxon>
        <taxon>Bacillati</taxon>
        <taxon>Bacillota</taxon>
        <taxon>Bacilli</taxon>
        <taxon>Bacillales</taxon>
        <taxon>Caryophanaceae</taxon>
        <taxon>Kurthia</taxon>
    </lineage>
</organism>
<evidence type="ECO:0000313" key="2">
    <source>
        <dbReference type="EMBL" id="MEL5988649.1"/>
    </source>
</evidence>
<dbReference type="EMBL" id="JBCEWA010000006">
    <property type="protein sequence ID" value="MEL5988649.1"/>
    <property type="molecule type" value="Genomic_DNA"/>
</dbReference>
<keyword evidence="1" id="KW-0472">Membrane</keyword>
<evidence type="ECO:0000313" key="3">
    <source>
        <dbReference type="Proteomes" id="UP001398420"/>
    </source>
</evidence>
<feature type="transmembrane region" description="Helical" evidence="1">
    <location>
        <begin position="25"/>
        <end position="46"/>
    </location>
</feature>
<comment type="caution">
    <text evidence="2">The sequence shown here is derived from an EMBL/GenBank/DDBJ whole genome shotgun (WGS) entry which is preliminary data.</text>
</comment>
<keyword evidence="3" id="KW-1185">Reference proteome</keyword>
<sequence>MEMIFLSIALVATVIRLLQFKRGYIAMWVALSATALTLCSFITMIVGWISQNDMSALADVVPTMHIVYWIFMVCMIVLNVLPLVLKK</sequence>
<evidence type="ECO:0000256" key="1">
    <source>
        <dbReference type="SAM" id="Phobius"/>
    </source>
</evidence>
<protein>
    <submittedName>
        <fullName evidence="2">Uncharacterized protein</fullName>
    </submittedName>
</protein>
<dbReference type="RefSeq" id="WP_342302982.1">
    <property type="nucleotide sequence ID" value="NZ_JBCEWA010000006.1"/>
</dbReference>
<reference evidence="2 3" key="1">
    <citation type="submission" date="2024-04" db="EMBL/GenBank/DDBJ databases">
        <authorList>
            <person name="Wu Y.S."/>
            <person name="Zhang L."/>
        </authorList>
    </citation>
    <scope>NUCLEOTIDE SEQUENCE [LARGE SCALE GENOMIC DNA]</scope>
    <source>
        <strain evidence="2 3">KG-01</strain>
    </source>
</reference>
<dbReference type="Proteomes" id="UP001398420">
    <property type="component" value="Unassembled WGS sequence"/>
</dbReference>
<feature type="transmembrane region" description="Helical" evidence="1">
    <location>
        <begin position="66"/>
        <end position="85"/>
    </location>
</feature>
<keyword evidence="1" id="KW-1133">Transmembrane helix</keyword>
<accession>A0ABU9LMG2</accession>
<gene>
    <name evidence="2" type="ORF">AAF454_09555</name>
</gene>
<name>A0ABU9LMG2_9BACL</name>
<keyword evidence="1" id="KW-0812">Transmembrane</keyword>